<comment type="caution">
    <text evidence="2">The sequence shown here is derived from an EMBL/GenBank/DDBJ whole genome shotgun (WGS) entry which is preliminary data.</text>
</comment>
<sequence>MILIRTQPRRMVSALISLVTRFLQSNKDLGKIEPVNFKMDRKIGNVKVVSNPRKGIWLKKIDVEHGILGEREGAEKGEIPKAVVNLVNSEEKEVEQNNEEQDMVAVDPEGEWETPKSRHTFRAREEHNLQNVGSSRQTDTQDTIVSKQHDGQQAQKNLEELRAHRDRGVR</sequence>
<feature type="compositionally biased region" description="Polar residues" evidence="1">
    <location>
        <begin position="129"/>
        <end position="156"/>
    </location>
</feature>
<gene>
    <name evidence="2" type="ORF">IFM89_036900</name>
</gene>
<accession>A0A835LTG4</accession>
<name>A0A835LTG4_9MAGN</name>
<evidence type="ECO:0000313" key="2">
    <source>
        <dbReference type="EMBL" id="KAF9607538.1"/>
    </source>
</evidence>
<dbReference type="AlphaFoldDB" id="A0A835LTG4"/>
<proteinExistence type="predicted"/>
<feature type="compositionally biased region" description="Basic and acidic residues" evidence="1">
    <location>
        <begin position="157"/>
        <end position="170"/>
    </location>
</feature>
<dbReference type="EMBL" id="JADFTS010000005">
    <property type="protein sequence ID" value="KAF9607538.1"/>
    <property type="molecule type" value="Genomic_DNA"/>
</dbReference>
<keyword evidence="3" id="KW-1185">Reference proteome</keyword>
<feature type="region of interest" description="Disordered" evidence="1">
    <location>
        <begin position="90"/>
        <end position="170"/>
    </location>
</feature>
<evidence type="ECO:0000256" key="1">
    <source>
        <dbReference type="SAM" id="MobiDB-lite"/>
    </source>
</evidence>
<evidence type="ECO:0000313" key="3">
    <source>
        <dbReference type="Proteomes" id="UP000631114"/>
    </source>
</evidence>
<feature type="compositionally biased region" description="Acidic residues" evidence="1">
    <location>
        <begin position="96"/>
        <end position="112"/>
    </location>
</feature>
<reference evidence="2 3" key="1">
    <citation type="submission" date="2020-10" db="EMBL/GenBank/DDBJ databases">
        <title>The Coptis chinensis genome and diversification of protoberbering-type alkaloids.</title>
        <authorList>
            <person name="Wang B."/>
            <person name="Shu S."/>
            <person name="Song C."/>
            <person name="Liu Y."/>
        </authorList>
    </citation>
    <scope>NUCLEOTIDE SEQUENCE [LARGE SCALE GENOMIC DNA]</scope>
    <source>
        <strain evidence="2">HL-2020</strain>
        <tissue evidence="2">Leaf</tissue>
    </source>
</reference>
<protein>
    <submittedName>
        <fullName evidence="2">Uncharacterized protein</fullName>
    </submittedName>
</protein>
<dbReference type="Proteomes" id="UP000631114">
    <property type="component" value="Unassembled WGS sequence"/>
</dbReference>
<organism evidence="2 3">
    <name type="scientific">Coptis chinensis</name>
    <dbReference type="NCBI Taxonomy" id="261450"/>
    <lineage>
        <taxon>Eukaryota</taxon>
        <taxon>Viridiplantae</taxon>
        <taxon>Streptophyta</taxon>
        <taxon>Embryophyta</taxon>
        <taxon>Tracheophyta</taxon>
        <taxon>Spermatophyta</taxon>
        <taxon>Magnoliopsida</taxon>
        <taxon>Ranunculales</taxon>
        <taxon>Ranunculaceae</taxon>
        <taxon>Coptidoideae</taxon>
        <taxon>Coptis</taxon>
    </lineage>
</organism>